<dbReference type="Proteomes" id="UP000695562">
    <property type="component" value="Unassembled WGS sequence"/>
</dbReference>
<evidence type="ECO:0000313" key="10">
    <source>
        <dbReference type="Proteomes" id="UP000695562"/>
    </source>
</evidence>
<name>A0A8J4Q726_9MYCE</name>
<dbReference type="OrthoDB" id="167398at2759"/>
<accession>A0A8J4Q726</accession>
<feature type="transmembrane region" description="Helical" evidence="7">
    <location>
        <begin position="80"/>
        <end position="101"/>
    </location>
</feature>
<dbReference type="GO" id="GO:0006952">
    <property type="term" value="P:defense response"/>
    <property type="evidence" value="ECO:0007669"/>
    <property type="project" value="TreeGrafter"/>
</dbReference>
<dbReference type="Pfam" id="PF08030">
    <property type="entry name" value="NAD_binding_6"/>
    <property type="match status" value="1"/>
</dbReference>
<sequence>MEHSEIRERGPSGSSSSSLQTCSLSIADDPVSLQEEIQNHNPLAQDISKSIDDQSKIESKKDYKSAIIIKLKYWWWTQGIEQFIIVLYICLNLGLAIHKFYDLYNYSELTDYLGLSFCFARASALIINLNSALLLLPVLRNVLSWLRGTWVNNYIPIDRSISLHKMCGLGLLVGTIIHVISHYINLEKVLRSPIEEIDYYLNVSKEKQHFTKLYLFYGSVYGLTGHLMVLILLLMMTSSIEKIKRPMFEIFYYTHHLFIPYFVLLCFHGYAKLLKSDPQSWMWVIAPMLFYAIERIFRIYRGNKEVLLAVAKQHPSKVLELRFKRDNFTFLAGQYLYLNCPFIAQHEWHPFTITSAPEESFVSVHINIVGNWTGKLYKFLNPNEKLGIIHRDLLKDPNGDPIFRIDGPFGAASQDVFKYKTAILIGAGIGVTPFSSILKHIKIQIQQNLDKPPINKIYFLWISREKNSFQWFSTILGKLEQDNPNDFLQMQTFLTGELELEDWNKIVEGMSTIDTNEHSDFITGLKSFTMFGRPNFERIFTEISDQHPNEKIGLFFCGPKTFGKEIQSFCKKFNGYNNCRYQFYKENF</sequence>
<keyword evidence="4" id="KW-0560">Oxidoreductase</keyword>
<feature type="transmembrane region" description="Helical" evidence="7">
    <location>
        <begin position="113"/>
        <end position="139"/>
    </location>
</feature>
<comment type="caution">
    <text evidence="9">The sequence shown here is derived from an EMBL/GenBank/DDBJ whole genome shotgun (WGS) entry which is preliminary data.</text>
</comment>
<keyword evidence="2 7" id="KW-0812">Transmembrane</keyword>
<dbReference type="Pfam" id="PF01794">
    <property type="entry name" value="Ferric_reduct"/>
    <property type="match status" value="1"/>
</dbReference>
<dbReference type="InterPro" id="IPR013112">
    <property type="entry name" value="FAD-bd_8"/>
</dbReference>
<evidence type="ECO:0000256" key="6">
    <source>
        <dbReference type="SAM" id="MobiDB-lite"/>
    </source>
</evidence>
<dbReference type="CDD" id="cd06186">
    <property type="entry name" value="NOX_Duox_like_FAD_NADP"/>
    <property type="match status" value="1"/>
</dbReference>
<feature type="transmembrane region" description="Helical" evidence="7">
    <location>
        <begin position="166"/>
        <end position="184"/>
    </location>
</feature>
<dbReference type="SFLD" id="SFLDG01168">
    <property type="entry name" value="Ferric_reductase_subgroup_(FRE"/>
    <property type="match status" value="1"/>
</dbReference>
<evidence type="ECO:0000259" key="8">
    <source>
        <dbReference type="PROSITE" id="PS51384"/>
    </source>
</evidence>
<dbReference type="AlphaFoldDB" id="A0A8J4Q726"/>
<organism evidence="9 10">
    <name type="scientific">Polysphondylium violaceum</name>
    <dbReference type="NCBI Taxonomy" id="133409"/>
    <lineage>
        <taxon>Eukaryota</taxon>
        <taxon>Amoebozoa</taxon>
        <taxon>Evosea</taxon>
        <taxon>Eumycetozoa</taxon>
        <taxon>Dictyostelia</taxon>
        <taxon>Dictyosteliales</taxon>
        <taxon>Dictyosteliaceae</taxon>
        <taxon>Polysphondylium</taxon>
    </lineage>
</organism>
<dbReference type="Pfam" id="PF08022">
    <property type="entry name" value="FAD_binding_8"/>
    <property type="match status" value="1"/>
</dbReference>
<dbReference type="SUPFAM" id="SSF63380">
    <property type="entry name" value="Riboflavin synthase domain-like"/>
    <property type="match status" value="1"/>
</dbReference>
<proteinExistence type="predicted"/>
<dbReference type="SUPFAM" id="SSF52343">
    <property type="entry name" value="Ferredoxin reductase-like, C-terminal NADP-linked domain"/>
    <property type="match status" value="1"/>
</dbReference>
<protein>
    <recommendedName>
        <fullName evidence="8">FAD-binding FR-type domain-containing protein</fullName>
    </recommendedName>
</protein>
<evidence type="ECO:0000256" key="1">
    <source>
        <dbReference type="ARBA" id="ARBA00004141"/>
    </source>
</evidence>
<evidence type="ECO:0000256" key="2">
    <source>
        <dbReference type="ARBA" id="ARBA00022692"/>
    </source>
</evidence>
<dbReference type="SFLD" id="SFLDS00052">
    <property type="entry name" value="Ferric_Reductase_Domain"/>
    <property type="match status" value="1"/>
</dbReference>
<dbReference type="InterPro" id="IPR050369">
    <property type="entry name" value="RBOH/FRE"/>
</dbReference>
<keyword evidence="3 7" id="KW-1133">Transmembrane helix</keyword>
<evidence type="ECO:0000256" key="4">
    <source>
        <dbReference type="ARBA" id="ARBA00023002"/>
    </source>
</evidence>
<dbReference type="InterPro" id="IPR013121">
    <property type="entry name" value="Fe_red_NAD-bd_6"/>
</dbReference>
<evidence type="ECO:0000313" key="9">
    <source>
        <dbReference type="EMBL" id="KAF2075461.1"/>
    </source>
</evidence>
<dbReference type="InterPro" id="IPR013130">
    <property type="entry name" value="Fe3_Rdtase_TM_dom"/>
</dbReference>
<feature type="transmembrane region" description="Helical" evidence="7">
    <location>
        <begin position="280"/>
        <end position="297"/>
    </location>
</feature>
<dbReference type="EMBL" id="AJWJ01000099">
    <property type="protein sequence ID" value="KAF2075461.1"/>
    <property type="molecule type" value="Genomic_DNA"/>
</dbReference>
<dbReference type="InterPro" id="IPR017927">
    <property type="entry name" value="FAD-bd_FR_type"/>
</dbReference>
<dbReference type="PANTHER" id="PTHR11972:SF165">
    <property type="entry name" value="SUPEROXIDE-GENERATING NADPH OXIDASE HEAVY CHAIN SUBUNIT B"/>
    <property type="match status" value="1"/>
</dbReference>
<evidence type="ECO:0000256" key="7">
    <source>
        <dbReference type="SAM" id="Phobius"/>
    </source>
</evidence>
<evidence type="ECO:0000256" key="5">
    <source>
        <dbReference type="ARBA" id="ARBA00023136"/>
    </source>
</evidence>
<evidence type="ECO:0000256" key="3">
    <source>
        <dbReference type="ARBA" id="ARBA00022989"/>
    </source>
</evidence>
<dbReference type="Gene3D" id="2.40.30.10">
    <property type="entry name" value="Translation factors"/>
    <property type="match status" value="1"/>
</dbReference>
<feature type="compositionally biased region" description="Low complexity" evidence="6">
    <location>
        <begin position="11"/>
        <end position="21"/>
    </location>
</feature>
<keyword evidence="5 7" id="KW-0472">Membrane</keyword>
<dbReference type="SFLD" id="SFLDG01169">
    <property type="entry name" value="NADPH_oxidase_subgroup_(NOX)"/>
    <property type="match status" value="1"/>
</dbReference>
<feature type="transmembrane region" description="Helical" evidence="7">
    <location>
        <begin position="214"/>
        <end position="236"/>
    </location>
</feature>
<dbReference type="InterPro" id="IPR017938">
    <property type="entry name" value="Riboflavin_synthase-like_b-brl"/>
</dbReference>
<dbReference type="GO" id="GO:0043020">
    <property type="term" value="C:NADPH oxidase complex"/>
    <property type="evidence" value="ECO:0007669"/>
    <property type="project" value="TreeGrafter"/>
</dbReference>
<dbReference type="PROSITE" id="PS51384">
    <property type="entry name" value="FAD_FR"/>
    <property type="match status" value="1"/>
</dbReference>
<keyword evidence="10" id="KW-1185">Reference proteome</keyword>
<dbReference type="Gene3D" id="3.40.50.80">
    <property type="entry name" value="Nucleotide-binding domain of ferredoxin-NADP reductase (FNR) module"/>
    <property type="match status" value="1"/>
</dbReference>
<feature type="region of interest" description="Disordered" evidence="6">
    <location>
        <begin position="1"/>
        <end position="21"/>
    </location>
</feature>
<feature type="transmembrane region" description="Helical" evidence="7">
    <location>
        <begin position="257"/>
        <end position="274"/>
    </location>
</feature>
<feature type="compositionally biased region" description="Basic and acidic residues" evidence="6">
    <location>
        <begin position="1"/>
        <end position="10"/>
    </location>
</feature>
<dbReference type="InterPro" id="IPR039261">
    <property type="entry name" value="FNR_nucleotide-bd"/>
</dbReference>
<dbReference type="GO" id="GO:0016175">
    <property type="term" value="F:superoxide-generating NAD(P)H oxidase activity"/>
    <property type="evidence" value="ECO:0007669"/>
    <property type="project" value="TreeGrafter"/>
</dbReference>
<reference evidence="9" key="1">
    <citation type="submission" date="2020-01" db="EMBL/GenBank/DDBJ databases">
        <title>Development of genomics and gene disruption for Polysphondylium violaceum indicates a role for the polyketide synthase stlB in stalk morphogenesis.</title>
        <authorList>
            <person name="Narita B."/>
            <person name="Kawabe Y."/>
            <person name="Kin K."/>
            <person name="Saito T."/>
            <person name="Gibbs R."/>
            <person name="Kuspa A."/>
            <person name="Muzny D."/>
            <person name="Queller D."/>
            <person name="Richards S."/>
            <person name="Strassman J."/>
            <person name="Sucgang R."/>
            <person name="Worley K."/>
            <person name="Schaap P."/>
        </authorList>
    </citation>
    <scope>NUCLEOTIDE SEQUENCE</scope>
    <source>
        <strain evidence="9">QSvi11</strain>
    </source>
</reference>
<dbReference type="PANTHER" id="PTHR11972">
    <property type="entry name" value="NADPH OXIDASE"/>
    <property type="match status" value="1"/>
</dbReference>
<feature type="domain" description="FAD-binding FR-type" evidence="8">
    <location>
        <begin position="301"/>
        <end position="415"/>
    </location>
</feature>
<dbReference type="GO" id="GO:0042554">
    <property type="term" value="P:superoxide anion generation"/>
    <property type="evidence" value="ECO:0007669"/>
    <property type="project" value="TreeGrafter"/>
</dbReference>
<gene>
    <name evidence="9" type="ORF">CYY_003242</name>
</gene>
<comment type="subcellular location">
    <subcellularLocation>
        <location evidence="1">Membrane</location>
        <topology evidence="1">Multi-pass membrane protein</topology>
    </subcellularLocation>
</comment>